<dbReference type="RefSeq" id="WP_255920585.1">
    <property type="nucleotide sequence ID" value="NZ_JANFNG010000009.1"/>
</dbReference>
<accession>A0ABT1PVI0</accession>
<feature type="region of interest" description="Disordered" evidence="1">
    <location>
        <begin position="75"/>
        <end position="111"/>
    </location>
</feature>
<protein>
    <recommendedName>
        <fullName evidence="4">Major facilitator superfamily (MFS) profile domain-containing protein</fullName>
    </recommendedName>
</protein>
<evidence type="ECO:0000256" key="1">
    <source>
        <dbReference type="SAM" id="MobiDB-lite"/>
    </source>
</evidence>
<dbReference type="Proteomes" id="UP001057702">
    <property type="component" value="Unassembled WGS sequence"/>
</dbReference>
<evidence type="ECO:0000313" key="3">
    <source>
        <dbReference type="Proteomes" id="UP001057702"/>
    </source>
</evidence>
<name>A0ABT1PVI0_9ACTN</name>
<dbReference type="EMBL" id="JANFNG010000009">
    <property type="protein sequence ID" value="MCQ4081677.1"/>
    <property type="molecule type" value="Genomic_DNA"/>
</dbReference>
<evidence type="ECO:0008006" key="4">
    <source>
        <dbReference type="Google" id="ProtNLM"/>
    </source>
</evidence>
<gene>
    <name evidence="2" type="ORF">NGB36_13935</name>
</gene>
<sequence length="111" mass="11435">MIGSILLAPLADRLGRRTLFQVNLRAPPGRAVPTPIGIPYAASRLVSALLPLGSLTLLSAIGAGGSTPAARCCRAPWPSPSGCSGRAPTTSKWTPSDGPTGRPSRRRQPAL</sequence>
<organism evidence="2 3">
    <name type="scientific">Streptomyces humicola</name>
    <dbReference type="NCBI Taxonomy" id="2953240"/>
    <lineage>
        <taxon>Bacteria</taxon>
        <taxon>Bacillati</taxon>
        <taxon>Actinomycetota</taxon>
        <taxon>Actinomycetes</taxon>
        <taxon>Kitasatosporales</taxon>
        <taxon>Streptomycetaceae</taxon>
        <taxon>Streptomyces</taxon>
    </lineage>
</organism>
<proteinExistence type="predicted"/>
<comment type="caution">
    <text evidence="2">The sequence shown here is derived from an EMBL/GenBank/DDBJ whole genome shotgun (WGS) entry which is preliminary data.</text>
</comment>
<reference evidence="2" key="1">
    <citation type="submission" date="2022-06" db="EMBL/GenBank/DDBJ databases">
        <title>Draft genome sequence of Streptomyces sp. RB6PN25 isolated from peat swamp forest in Thailand.</title>
        <authorList>
            <person name="Duangmal K."/>
            <person name="Klaysubun C."/>
        </authorList>
    </citation>
    <scope>NUCLEOTIDE SEQUENCE</scope>
    <source>
        <strain evidence="2">RB6PN25</strain>
    </source>
</reference>
<evidence type="ECO:0000313" key="2">
    <source>
        <dbReference type="EMBL" id="MCQ4081677.1"/>
    </source>
</evidence>
<keyword evidence="3" id="KW-1185">Reference proteome</keyword>